<organism evidence="1">
    <name type="scientific">marine sediment metagenome</name>
    <dbReference type="NCBI Taxonomy" id="412755"/>
    <lineage>
        <taxon>unclassified sequences</taxon>
        <taxon>metagenomes</taxon>
        <taxon>ecological metagenomes</taxon>
    </lineage>
</organism>
<name>A0A0F9FTH1_9ZZZZ</name>
<comment type="caution">
    <text evidence="1">The sequence shown here is derived from an EMBL/GenBank/DDBJ whole genome shotgun (WGS) entry which is preliminary data.</text>
</comment>
<evidence type="ECO:0000313" key="1">
    <source>
        <dbReference type="EMBL" id="KKL60660.1"/>
    </source>
</evidence>
<sequence>MARKFQIGDIVKPEKPVIGKLGLPFIFVRRQQGRVIGYDATTLYSYHVERVKQMGGINDSYFSARELKLIKRVNKNKKK</sequence>
<reference evidence="1" key="1">
    <citation type="journal article" date="2015" name="Nature">
        <title>Complex archaea that bridge the gap between prokaryotes and eukaryotes.</title>
        <authorList>
            <person name="Spang A."/>
            <person name="Saw J.H."/>
            <person name="Jorgensen S.L."/>
            <person name="Zaremba-Niedzwiedzka K."/>
            <person name="Martijn J."/>
            <person name="Lind A.E."/>
            <person name="van Eijk R."/>
            <person name="Schleper C."/>
            <person name="Guy L."/>
            <person name="Ettema T.J."/>
        </authorList>
    </citation>
    <scope>NUCLEOTIDE SEQUENCE</scope>
</reference>
<gene>
    <name evidence="1" type="ORF">LCGC14_2203090</name>
</gene>
<proteinExistence type="predicted"/>
<protein>
    <submittedName>
        <fullName evidence="1">Uncharacterized protein</fullName>
    </submittedName>
</protein>
<dbReference type="AlphaFoldDB" id="A0A0F9FTH1"/>
<accession>A0A0F9FTH1</accession>
<dbReference type="EMBL" id="LAZR01029073">
    <property type="protein sequence ID" value="KKL60660.1"/>
    <property type="molecule type" value="Genomic_DNA"/>
</dbReference>